<accession>A0AAD5GP70</accession>
<feature type="compositionally biased region" description="Basic and acidic residues" evidence="1">
    <location>
        <begin position="9"/>
        <end position="23"/>
    </location>
</feature>
<dbReference type="Proteomes" id="UP001206925">
    <property type="component" value="Unassembled WGS sequence"/>
</dbReference>
<gene>
    <name evidence="2" type="ORF">M8C21_021228</name>
</gene>
<protein>
    <submittedName>
        <fullName evidence="2">Uncharacterized protein</fullName>
    </submittedName>
</protein>
<evidence type="ECO:0000313" key="2">
    <source>
        <dbReference type="EMBL" id="KAI7750010.1"/>
    </source>
</evidence>
<proteinExistence type="predicted"/>
<dbReference type="AlphaFoldDB" id="A0AAD5GP70"/>
<comment type="caution">
    <text evidence="2">The sequence shown here is derived from an EMBL/GenBank/DDBJ whole genome shotgun (WGS) entry which is preliminary data.</text>
</comment>
<dbReference type="EMBL" id="JAMZMK010006235">
    <property type="protein sequence ID" value="KAI7750010.1"/>
    <property type="molecule type" value="Genomic_DNA"/>
</dbReference>
<feature type="region of interest" description="Disordered" evidence="1">
    <location>
        <begin position="1"/>
        <end position="36"/>
    </location>
</feature>
<sequence>VTDSEVEQPDIRNGRKDQRRANGESEQLEQHSSVATERSSAIVLGNIIFLPELGRPQEDPLHVSEGTNDSACESEYASSILKK</sequence>
<evidence type="ECO:0000256" key="1">
    <source>
        <dbReference type="SAM" id="MobiDB-lite"/>
    </source>
</evidence>
<evidence type="ECO:0000313" key="3">
    <source>
        <dbReference type="Proteomes" id="UP001206925"/>
    </source>
</evidence>
<feature type="region of interest" description="Disordered" evidence="1">
    <location>
        <begin position="56"/>
        <end position="83"/>
    </location>
</feature>
<reference evidence="2" key="1">
    <citation type="submission" date="2022-06" db="EMBL/GenBank/DDBJ databases">
        <title>Uncovering the hologenomic basis of an extraordinary plant invasion.</title>
        <authorList>
            <person name="Bieker V.C."/>
            <person name="Martin M.D."/>
            <person name="Gilbert T."/>
            <person name="Hodgins K."/>
            <person name="Battlay P."/>
            <person name="Petersen B."/>
            <person name="Wilson J."/>
        </authorList>
    </citation>
    <scope>NUCLEOTIDE SEQUENCE</scope>
    <source>
        <strain evidence="2">AA19_3_7</strain>
        <tissue evidence="2">Leaf</tissue>
    </source>
</reference>
<name>A0AAD5GP70_AMBAR</name>
<organism evidence="2 3">
    <name type="scientific">Ambrosia artemisiifolia</name>
    <name type="common">Common ragweed</name>
    <dbReference type="NCBI Taxonomy" id="4212"/>
    <lineage>
        <taxon>Eukaryota</taxon>
        <taxon>Viridiplantae</taxon>
        <taxon>Streptophyta</taxon>
        <taxon>Embryophyta</taxon>
        <taxon>Tracheophyta</taxon>
        <taxon>Spermatophyta</taxon>
        <taxon>Magnoliopsida</taxon>
        <taxon>eudicotyledons</taxon>
        <taxon>Gunneridae</taxon>
        <taxon>Pentapetalae</taxon>
        <taxon>asterids</taxon>
        <taxon>campanulids</taxon>
        <taxon>Asterales</taxon>
        <taxon>Asteraceae</taxon>
        <taxon>Asteroideae</taxon>
        <taxon>Heliantheae alliance</taxon>
        <taxon>Heliantheae</taxon>
        <taxon>Ambrosia</taxon>
    </lineage>
</organism>
<keyword evidence="3" id="KW-1185">Reference proteome</keyword>
<feature type="non-terminal residue" evidence="2">
    <location>
        <position position="1"/>
    </location>
</feature>